<evidence type="ECO:0000256" key="1">
    <source>
        <dbReference type="ARBA" id="ARBA00004454"/>
    </source>
</evidence>
<dbReference type="SUPFAM" id="SSF54928">
    <property type="entry name" value="RNA-binding domain, RBD"/>
    <property type="match status" value="1"/>
</dbReference>
<dbReference type="GO" id="GO:0003676">
    <property type="term" value="F:nucleic acid binding"/>
    <property type="evidence" value="ECO:0007669"/>
    <property type="project" value="InterPro"/>
</dbReference>
<keyword evidence="3" id="KW-1185">Reference proteome</keyword>
<dbReference type="EMBL" id="OX465080">
    <property type="protein sequence ID" value="CAI9282866.1"/>
    <property type="molecule type" value="Genomic_DNA"/>
</dbReference>
<name>A0AA36E4M3_LACSI</name>
<protein>
    <submittedName>
        <fullName evidence="2">Uncharacterized protein</fullName>
    </submittedName>
</protein>
<dbReference type="SUPFAM" id="SSF103491">
    <property type="entry name" value="Preprotein translocase SecY subunit"/>
    <property type="match status" value="1"/>
</dbReference>
<evidence type="ECO:0000313" key="3">
    <source>
        <dbReference type="Proteomes" id="UP001177003"/>
    </source>
</evidence>
<dbReference type="InterPro" id="IPR002208">
    <property type="entry name" value="SecY/SEC61-alpha"/>
</dbReference>
<reference evidence="2" key="1">
    <citation type="submission" date="2023-04" db="EMBL/GenBank/DDBJ databases">
        <authorList>
            <person name="Vijverberg K."/>
            <person name="Xiong W."/>
            <person name="Schranz E."/>
        </authorList>
    </citation>
    <scope>NUCLEOTIDE SEQUENCE</scope>
</reference>
<dbReference type="Gene3D" id="1.10.3370.10">
    <property type="entry name" value="SecY subunit domain"/>
    <property type="match status" value="1"/>
</dbReference>
<comment type="subcellular location">
    <subcellularLocation>
        <location evidence="1">Plastid</location>
        <location evidence="1">Chloroplast thylakoid membrane</location>
        <topology evidence="1">Multi-pass membrane protein</topology>
    </subcellularLocation>
</comment>
<gene>
    <name evidence="2" type="ORF">LSALG_LOCUS22492</name>
</gene>
<evidence type="ECO:0000313" key="2">
    <source>
        <dbReference type="EMBL" id="CAI9282866.1"/>
    </source>
</evidence>
<sequence>MTWRFTGSCWCRPECQDTSIFLSFRYQMKSLTTFSIFRMENLDGVAFILHSALLLHRKYSGNFLVDLLGKWKESEYSGQSVPIGGIAYYVTAPSRYSGWISLADMAANPFHALLYLVFMLTAYALSLFSKTWIEVSGSCARDVAKQLKEQQIVMLLRYNFGSNPAGSFSVMLRLGFGQPIKVNWAYVNVQREDTSGHYNIFVGDLSPEVTDAMLYARFSVYSNCS</sequence>
<dbReference type="InterPro" id="IPR023201">
    <property type="entry name" value="SecY_dom_sf"/>
</dbReference>
<dbReference type="GO" id="GO:0015031">
    <property type="term" value="P:protein transport"/>
    <property type="evidence" value="ECO:0007669"/>
    <property type="project" value="InterPro"/>
</dbReference>
<proteinExistence type="predicted"/>
<dbReference type="PANTHER" id="PTHR10906">
    <property type="entry name" value="SECY/SEC61-ALPHA FAMILY MEMBER"/>
    <property type="match status" value="1"/>
</dbReference>
<dbReference type="InterPro" id="IPR035979">
    <property type="entry name" value="RBD_domain_sf"/>
</dbReference>
<dbReference type="Proteomes" id="UP001177003">
    <property type="component" value="Chromosome 4"/>
</dbReference>
<organism evidence="2 3">
    <name type="scientific">Lactuca saligna</name>
    <name type="common">Willowleaf lettuce</name>
    <dbReference type="NCBI Taxonomy" id="75948"/>
    <lineage>
        <taxon>Eukaryota</taxon>
        <taxon>Viridiplantae</taxon>
        <taxon>Streptophyta</taxon>
        <taxon>Embryophyta</taxon>
        <taxon>Tracheophyta</taxon>
        <taxon>Spermatophyta</taxon>
        <taxon>Magnoliopsida</taxon>
        <taxon>eudicotyledons</taxon>
        <taxon>Gunneridae</taxon>
        <taxon>Pentapetalae</taxon>
        <taxon>asterids</taxon>
        <taxon>campanulids</taxon>
        <taxon>Asterales</taxon>
        <taxon>Asteraceae</taxon>
        <taxon>Cichorioideae</taxon>
        <taxon>Cichorieae</taxon>
        <taxon>Lactucinae</taxon>
        <taxon>Lactuca</taxon>
    </lineage>
</organism>
<accession>A0AA36E4M3</accession>
<dbReference type="GO" id="GO:0009535">
    <property type="term" value="C:chloroplast thylakoid membrane"/>
    <property type="evidence" value="ECO:0007669"/>
    <property type="project" value="UniProtKB-SubCell"/>
</dbReference>
<dbReference type="AlphaFoldDB" id="A0AA36E4M3"/>